<organism evidence="1 2">
    <name type="scientific">Blautia obeum ATCC 29174</name>
    <dbReference type="NCBI Taxonomy" id="411459"/>
    <lineage>
        <taxon>Bacteria</taxon>
        <taxon>Bacillati</taxon>
        <taxon>Bacillota</taxon>
        <taxon>Clostridia</taxon>
        <taxon>Lachnospirales</taxon>
        <taxon>Lachnospiraceae</taxon>
        <taxon>Blautia</taxon>
    </lineage>
</organism>
<dbReference type="Proteomes" id="UP000006002">
    <property type="component" value="Unassembled WGS sequence"/>
</dbReference>
<protein>
    <submittedName>
        <fullName evidence="1">Uncharacterized protein</fullName>
    </submittedName>
</protein>
<evidence type="ECO:0000313" key="1">
    <source>
        <dbReference type="EMBL" id="EDM86093.1"/>
    </source>
</evidence>
<reference evidence="1 2" key="2">
    <citation type="submission" date="2007-04" db="EMBL/GenBank/DDBJ databases">
        <title>Draft genome sequence of Ruminococcus obeum (ATCC 29174).</title>
        <authorList>
            <person name="Sudarsanam P."/>
            <person name="Ley R."/>
            <person name="Guruge J."/>
            <person name="Turnbaugh P.J."/>
            <person name="Mahowald M."/>
            <person name="Liep D."/>
            <person name="Gordon J."/>
        </authorList>
    </citation>
    <scope>NUCLEOTIDE SEQUENCE [LARGE SCALE GENOMIC DNA]</scope>
    <source>
        <strain evidence="1 2">ATCC 29174</strain>
    </source>
</reference>
<dbReference type="HOGENOM" id="CLU_2407403_0_0_9"/>
<dbReference type="AlphaFoldDB" id="A5ZWD9"/>
<evidence type="ECO:0000313" key="2">
    <source>
        <dbReference type="Proteomes" id="UP000006002"/>
    </source>
</evidence>
<sequence>MNGKLILKWTDTKTVHFLYDNHRKVNRKDVIALRKPTYYLWRNDFPSQEEFEAERKKYADIGFRVVTFLDGDSNTNIHDGIKALVKNHWDNV</sequence>
<dbReference type="EMBL" id="AAVO02000019">
    <property type="protein sequence ID" value="EDM86093.1"/>
    <property type="molecule type" value="Genomic_DNA"/>
</dbReference>
<accession>A5ZWD9</accession>
<proteinExistence type="predicted"/>
<name>A5ZWD9_9FIRM</name>
<gene>
    <name evidence="1" type="ORF">RUMOBE_03332</name>
</gene>
<comment type="caution">
    <text evidence="1">The sequence shown here is derived from an EMBL/GenBank/DDBJ whole genome shotgun (WGS) entry which is preliminary data.</text>
</comment>
<dbReference type="eggNOG" id="ENOG5030GY0">
    <property type="taxonomic scope" value="Bacteria"/>
</dbReference>
<reference evidence="1 2" key="1">
    <citation type="submission" date="2007-03" db="EMBL/GenBank/DDBJ databases">
        <authorList>
            <person name="Fulton L."/>
            <person name="Clifton S."/>
            <person name="Fulton B."/>
            <person name="Xu J."/>
            <person name="Minx P."/>
            <person name="Pepin K.H."/>
            <person name="Johnson M."/>
            <person name="Thiruvilangam P."/>
            <person name="Bhonagiri V."/>
            <person name="Nash W.E."/>
            <person name="Mardis E.R."/>
            <person name="Wilson R.K."/>
        </authorList>
    </citation>
    <scope>NUCLEOTIDE SEQUENCE [LARGE SCALE GENOMIC DNA]</scope>
    <source>
        <strain evidence="1 2">ATCC 29174</strain>
    </source>
</reference>